<sequence>MLTYPHEIGDALGFRAGNVHFKDLRGDVAFVAIKNGEHNGIGYILDTGNAVPLRERFALTEIPQKICAALGVGGMPI</sequence>
<dbReference type="Proteomes" id="UP000275727">
    <property type="component" value="Chromosome"/>
</dbReference>
<evidence type="ECO:0000313" key="2">
    <source>
        <dbReference type="Proteomes" id="UP000275727"/>
    </source>
</evidence>
<proteinExistence type="predicted"/>
<dbReference type="EMBL" id="AP018711">
    <property type="protein sequence ID" value="BBE33803.1"/>
    <property type="molecule type" value="Genomic_DNA"/>
</dbReference>
<name>A0AAD1D4T6_SPHMI</name>
<dbReference type="AlphaFoldDB" id="A0AAD1D4T6"/>
<gene>
    <name evidence="1" type="ORF">SmB9_14610</name>
</gene>
<reference evidence="1 2" key="1">
    <citation type="submission" date="2018-06" db="EMBL/GenBank/DDBJ databases">
        <title>Complete Genome Sequence of the Microcystin-Degrading Bacterium Sphingosinicella microcystinivorans Strain B-9.</title>
        <authorList>
            <person name="Jin H."/>
            <person name="Nishizawa T."/>
            <person name="Guo Y."/>
            <person name="Nishizawa A."/>
            <person name="Park H."/>
            <person name="Kato H."/>
            <person name="Tsuji K."/>
            <person name="Harada K."/>
        </authorList>
    </citation>
    <scope>NUCLEOTIDE SEQUENCE [LARGE SCALE GENOMIC DNA]</scope>
    <source>
        <strain evidence="1 2">B9</strain>
    </source>
</reference>
<evidence type="ECO:0000313" key="1">
    <source>
        <dbReference type="EMBL" id="BBE33803.1"/>
    </source>
</evidence>
<dbReference type="KEGG" id="smic:SmB9_14610"/>
<protein>
    <submittedName>
        <fullName evidence="1">Uncharacterized protein</fullName>
    </submittedName>
</protein>
<organism evidence="1 2">
    <name type="scientific">Sphingosinicella microcystinivorans</name>
    <dbReference type="NCBI Taxonomy" id="335406"/>
    <lineage>
        <taxon>Bacteria</taxon>
        <taxon>Pseudomonadati</taxon>
        <taxon>Pseudomonadota</taxon>
        <taxon>Alphaproteobacteria</taxon>
        <taxon>Sphingomonadales</taxon>
        <taxon>Sphingosinicellaceae</taxon>
        <taxon>Sphingosinicella</taxon>
    </lineage>
</organism>
<accession>A0AAD1D4T6</accession>